<comment type="caution">
    <text evidence="1">The sequence shown here is derived from an EMBL/GenBank/DDBJ whole genome shotgun (WGS) entry which is preliminary data.</text>
</comment>
<reference evidence="1" key="1">
    <citation type="submission" date="2020-11" db="EMBL/GenBank/DDBJ databases">
        <title>Bacterial whole genome sequence for Caenimonas sp. DR4.4.</title>
        <authorList>
            <person name="Le V."/>
            <person name="Ko S.-R."/>
            <person name="Ahn C.-Y."/>
            <person name="Oh H.-M."/>
        </authorList>
    </citation>
    <scope>NUCLEOTIDE SEQUENCE</scope>
    <source>
        <strain evidence="1">DR4.4</strain>
    </source>
</reference>
<evidence type="ECO:0000313" key="2">
    <source>
        <dbReference type="Proteomes" id="UP000651050"/>
    </source>
</evidence>
<organism evidence="1 2">
    <name type="scientific">Caenimonas aquaedulcis</name>
    <dbReference type="NCBI Taxonomy" id="2793270"/>
    <lineage>
        <taxon>Bacteria</taxon>
        <taxon>Pseudomonadati</taxon>
        <taxon>Pseudomonadota</taxon>
        <taxon>Betaproteobacteria</taxon>
        <taxon>Burkholderiales</taxon>
        <taxon>Comamonadaceae</taxon>
        <taxon>Caenimonas</taxon>
    </lineage>
</organism>
<dbReference type="Proteomes" id="UP000651050">
    <property type="component" value="Unassembled WGS sequence"/>
</dbReference>
<evidence type="ECO:0000313" key="1">
    <source>
        <dbReference type="EMBL" id="MBG9387271.1"/>
    </source>
</evidence>
<name>A0A931MFE6_9BURK</name>
<proteinExistence type="predicted"/>
<dbReference type="EMBL" id="JADWYS010000001">
    <property type="protein sequence ID" value="MBG9387271.1"/>
    <property type="molecule type" value="Genomic_DNA"/>
</dbReference>
<dbReference type="AlphaFoldDB" id="A0A931MFE6"/>
<accession>A0A931MFE6</accession>
<dbReference type="RefSeq" id="WP_196985207.1">
    <property type="nucleotide sequence ID" value="NZ_JADWYS010000001.1"/>
</dbReference>
<sequence length="104" mass="11554">MTTAMLDHEKDTDVSVAGRVDAAHEDAHWQRAHAAERYFRPGLDYEDYAGAYCVGYTGYAQYGGAFEDAEKSLCANWIRIKGDSRLSLDDAMLAVRAAWSRMAA</sequence>
<gene>
    <name evidence="1" type="ORF">I5803_04515</name>
</gene>
<keyword evidence="2" id="KW-1185">Reference proteome</keyword>
<protein>
    <submittedName>
        <fullName evidence="1">Uncharacterized protein</fullName>
    </submittedName>
</protein>